<dbReference type="AlphaFoldDB" id="A0A5B6VM16"/>
<evidence type="ECO:0000313" key="2">
    <source>
        <dbReference type="Proteomes" id="UP000325315"/>
    </source>
</evidence>
<keyword evidence="2" id="KW-1185">Reference proteome</keyword>
<evidence type="ECO:0000313" key="1">
    <source>
        <dbReference type="EMBL" id="KAA3470107.1"/>
    </source>
</evidence>
<dbReference type="Proteomes" id="UP000325315">
    <property type="component" value="Unassembled WGS sequence"/>
</dbReference>
<reference evidence="2" key="1">
    <citation type="journal article" date="2019" name="Plant Biotechnol. J.">
        <title>Genome sequencing of the Australian wild diploid species Gossypium australe highlights disease resistance and delayed gland morphogenesis.</title>
        <authorList>
            <person name="Cai Y."/>
            <person name="Cai X."/>
            <person name="Wang Q."/>
            <person name="Wang P."/>
            <person name="Zhang Y."/>
            <person name="Cai C."/>
            <person name="Xu Y."/>
            <person name="Wang K."/>
            <person name="Zhou Z."/>
            <person name="Wang C."/>
            <person name="Geng S."/>
            <person name="Li B."/>
            <person name="Dong Q."/>
            <person name="Hou Y."/>
            <person name="Wang H."/>
            <person name="Ai P."/>
            <person name="Liu Z."/>
            <person name="Yi F."/>
            <person name="Sun M."/>
            <person name="An G."/>
            <person name="Cheng J."/>
            <person name="Zhang Y."/>
            <person name="Shi Q."/>
            <person name="Xie Y."/>
            <person name="Shi X."/>
            <person name="Chang Y."/>
            <person name="Huang F."/>
            <person name="Chen Y."/>
            <person name="Hong S."/>
            <person name="Mi L."/>
            <person name="Sun Q."/>
            <person name="Zhang L."/>
            <person name="Zhou B."/>
            <person name="Peng R."/>
            <person name="Zhang X."/>
            <person name="Liu F."/>
        </authorList>
    </citation>
    <scope>NUCLEOTIDE SEQUENCE [LARGE SCALE GENOMIC DNA]</scope>
    <source>
        <strain evidence="2">cv. PA1801</strain>
    </source>
</reference>
<name>A0A5B6VM16_9ROSI</name>
<dbReference type="EMBL" id="SMMG02000006">
    <property type="protein sequence ID" value="KAA3470107.1"/>
    <property type="molecule type" value="Genomic_DNA"/>
</dbReference>
<accession>A0A5B6VM16</accession>
<comment type="caution">
    <text evidence="1">The sequence shown here is derived from an EMBL/GenBank/DDBJ whole genome shotgun (WGS) entry which is preliminary data.</text>
</comment>
<gene>
    <name evidence="1" type="ORF">EPI10_015843</name>
</gene>
<proteinExistence type="predicted"/>
<sequence length="129" mass="15327">MSNYVKFIKNNLSNKKRLGEFDKRIQCILARQTAFQNEGPREFYHIMLHWRLLLQIGFMRFGIKYNLTPMFVFKRLDIEILIAHPEGKIEDVSEIKMSPSFSKGISWQLGKCWQMSKKGNSSCEYMKIR</sequence>
<protein>
    <submittedName>
        <fullName evidence="1">Uncharacterized protein</fullName>
    </submittedName>
</protein>
<organism evidence="1 2">
    <name type="scientific">Gossypium australe</name>
    <dbReference type="NCBI Taxonomy" id="47621"/>
    <lineage>
        <taxon>Eukaryota</taxon>
        <taxon>Viridiplantae</taxon>
        <taxon>Streptophyta</taxon>
        <taxon>Embryophyta</taxon>
        <taxon>Tracheophyta</taxon>
        <taxon>Spermatophyta</taxon>
        <taxon>Magnoliopsida</taxon>
        <taxon>eudicotyledons</taxon>
        <taxon>Gunneridae</taxon>
        <taxon>Pentapetalae</taxon>
        <taxon>rosids</taxon>
        <taxon>malvids</taxon>
        <taxon>Malvales</taxon>
        <taxon>Malvaceae</taxon>
        <taxon>Malvoideae</taxon>
        <taxon>Gossypium</taxon>
    </lineage>
</organism>